<dbReference type="PANTHER" id="PTHR32401">
    <property type="entry name" value="CONCANAVALIN A-LIKE LECTIN FAMILY PROTEIN"/>
    <property type="match status" value="1"/>
</dbReference>
<evidence type="ECO:0000259" key="3">
    <source>
        <dbReference type="Pfam" id="PF00139"/>
    </source>
</evidence>
<accession>A0A9Q1MYD6</accession>
<dbReference type="InterPro" id="IPR001220">
    <property type="entry name" value="Legume_lectin_dom"/>
</dbReference>
<dbReference type="OrthoDB" id="2014828at2759"/>
<reference evidence="5" key="1">
    <citation type="journal article" date="2023" name="Proc. Natl. Acad. Sci. U.S.A.">
        <title>Genomic and structural basis for evolution of tropane alkaloid biosynthesis.</title>
        <authorList>
            <person name="Wanga Y.-J."/>
            <person name="Taina T."/>
            <person name="Yua J.-Y."/>
            <person name="Lia J."/>
            <person name="Xua B."/>
            <person name="Chenc J."/>
            <person name="D'Auriad J.C."/>
            <person name="Huanga J.-P."/>
            <person name="Huanga S.-X."/>
        </authorList>
    </citation>
    <scope>NUCLEOTIDE SEQUENCE [LARGE SCALE GENOMIC DNA]</scope>
    <source>
        <strain evidence="5">cv. KIB-2019</strain>
    </source>
</reference>
<comment type="caution">
    <text evidence="4">The sequence shown here is derived from an EMBL/GenBank/DDBJ whole genome shotgun (WGS) entry which is preliminary data.</text>
</comment>
<evidence type="ECO:0000256" key="1">
    <source>
        <dbReference type="ARBA" id="ARBA00007606"/>
    </source>
</evidence>
<dbReference type="AlphaFoldDB" id="A0A9Q1MYD6"/>
<feature type="domain" description="Legume lectin" evidence="3">
    <location>
        <begin position="15"/>
        <end position="128"/>
    </location>
</feature>
<sequence length="129" mass="13802">MARESYVERPFLYSLNFNLTNINLSDANRSINVTGDAYISSQGIQVTPDERNVARGGKIGRATHIEPLQLWDKATGNLTDFATHFSFVIDSNGNDSFADGLAFFMAPVGTSIPVGSAGSGLGLVDAETE</sequence>
<dbReference type="GO" id="GO:0030246">
    <property type="term" value="F:carbohydrate binding"/>
    <property type="evidence" value="ECO:0007669"/>
    <property type="project" value="UniProtKB-KW"/>
</dbReference>
<keyword evidence="2" id="KW-0430">Lectin</keyword>
<name>A0A9Q1MYD6_9SOLA</name>
<proteinExistence type="inferred from homology"/>
<evidence type="ECO:0000313" key="4">
    <source>
        <dbReference type="EMBL" id="KAJ8572457.1"/>
    </source>
</evidence>
<dbReference type="PANTHER" id="PTHR32401:SF49">
    <property type="entry name" value="OS10G0129200 PROTEIN"/>
    <property type="match status" value="1"/>
</dbReference>
<dbReference type="EMBL" id="JAJAGQ010000001">
    <property type="protein sequence ID" value="KAJ8572457.1"/>
    <property type="molecule type" value="Genomic_DNA"/>
</dbReference>
<dbReference type="Proteomes" id="UP001152561">
    <property type="component" value="Unassembled WGS sequence"/>
</dbReference>
<gene>
    <name evidence="4" type="ORF">K7X08_008968</name>
</gene>
<dbReference type="InterPro" id="IPR013320">
    <property type="entry name" value="ConA-like_dom_sf"/>
</dbReference>
<organism evidence="4 5">
    <name type="scientific">Anisodus acutangulus</name>
    <dbReference type="NCBI Taxonomy" id="402998"/>
    <lineage>
        <taxon>Eukaryota</taxon>
        <taxon>Viridiplantae</taxon>
        <taxon>Streptophyta</taxon>
        <taxon>Embryophyta</taxon>
        <taxon>Tracheophyta</taxon>
        <taxon>Spermatophyta</taxon>
        <taxon>Magnoliopsida</taxon>
        <taxon>eudicotyledons</taxon>
        <taxon>Gunneridae</taxon>
        <taxon>Pentapetalae</taxon>
        <taxon>asterids</taxon>
        <taxon>lamiids</taxon>
        <taxon>Solanales</taxon>
        <taxon>Solanaceae</taxon>
        <taxon>Solanoideae</taxon>
        <taxon>Hyoscyameae</taxon>
        <taxon>Anisodus</taxon>
    </lineage>
</organism>
<keyword evidence="5" id="KW-1185">Reference proteome</keyword>
<comment type="similarity">
    <text evidence="1">Belongs to the leguminous lectin family.</text>
</comment>
<protein>
    <recommendedName>
        <fullName evidence="3">Legume lectin domain-containing protein</fullName>
    </recommendedName>
</protein>
<dbReference type="Pfam" id="PF00139">
    <property type="entry name" value="Lectin_legB"/>
    <property type="match status" value="1"/>
</dbReference>
<dbReference type="SUPFAM" id="SSF49899">
    <property type="entry name" value="Concanavalin A-like lectins/glucanases"/>
    <property type="match status" value="1"/>
</dbReference>
<evidence type="ECO:0000256" key="2">
    <source>
        <dbReference type="ARBA" id="ARBA00022734"/>
    </source>
</evidence>
<evidence type="ECO:0000313" key="5">
    <source>
        <dbReference type="Proteomes" id="UP001152561"/>
    </source>
</evidence>
<dbReference type="Gene3D" id="2.60.120.200">
    <property type="match status" value="1"/>
</dbReference>
<dbReference type="InterPro" id="IPR050258">
    <property type="entry name" value="Leguminous_Lectin"/>
</dbReference>